<proteinExistence type="predicted"/>
<keyword evidence="3" id="KW-1185">Reference proteome</keyword>
<dbReference type="FunFam" id="2.170.150.20:FF:000007">
    <property type="entry name" value="Protein cereblon"/>
    <property type="match status" value="1"/>
</dbReference>
<dbReference type="Proteomes" id="UP000663720">
    <property type="component" value="Chromosome"/>
</dbReference>
<feature type="domain" description="CULT" evidence="1">
    <location>
        <begin position="42"/>
        <end position="149"/>
    </location>
</feature>
<dbReference type="InterPro" id="IPR034750">
    <property type="entry name" value="CULT"/>
</dbReference>
<name>A0A975B6K3_9BACT</name>
<dbReference type="KEGG" id="dli:dnl_20210"/>
<dbReference type="EMBL" id="CP061799">
    <property type="protein sequence ID" value="QTA79743.1"/>
    <property type="molecule type" value="Genomic_DNA"/>
</dbReference>
<dbReference type="Gene3D" id="2.170.150.20">
    <property type="entry name" value="Peptide methionine sulfoxide reductase"/>
    <property type="match status" value="1"/>
</dbReference>
<evidence type="ECO:0000259" key="1">
    <source>
        <dbReference type="PROSITE" id="PS51788"/>
    </source>
</evidence>
<evidence type="ECO:0000313" key="2">
    <source>
        <dbReference type="EMBL" id="QTA79743.1"/>
    </source>
</evidence>
<dbReference type="RefSeq" id="WP_207691457.1">
    <property type="nucleotide sequence ID" value="NZ_CP061799.1"/>
</dbReference>
<sequence>MRSVLFPTIPLKTFQITDLQKLKSIYKQIEKQEEDEEDKNQGRAILCRQCKNKITSSSNRIEKNGSHKHIFNNPGGYIFEIGCFGAAPGCVNQGPPTLEFSWFAGFNWRFSLCSSCHIHLGWVYQSVGGQSLGSSSFFGLILDKLVEDQVKKD</sequence>
<evidence type="ECO:0000313" key="3">
    <source>
        <dbReference type="Proteomes" id="UP000663720"/>
    </source>
</evidence>
<organism evidence="2 3">
    <name type="scientific">Desulfonema limicola</name>
    <dbReference type="NCBI Taxonomy" id="45656"/>
    <lineage>
        <taxon>Bacteria</taxon>
        <taxon>Pseudomonadati</taxon>
        <taxon>Thermodesulfobacteriota</taxon>
        <taxon>Desulfobacteria</taxon>
        <taxon>Desulfobacterales</taxon>
        <taxon>Desulfococcaceae</taxon>
        <taxon>Desulfonema</taxon>
    </lineage>
</organism>
<dbReference type="PROSITE" id="PS51788">
    <property type="entry name" value="CULT"/>
    <property type="match status" value="1"/>
</dbReference>
<dbReference type="CDD" id="cd15777">
    <property type="entry name" value="CRBN_C_like"/>
    <property type="match status" value="1"/>
</dbReference>
<dbReference type="AlphaFoldDB" id="A0A975B6K3"/>
<accession>A0A975B6K3</accession>
<reference evidence="2" key="1">
    <citation type="journal article" date="2021" name="Microb. Physiol.">
        <title>Proteogenomic Insights into the Physiology of Marine, Sulfate-Reducing, Filamentous Desulfonema limicola and Desulfonema magnum.</title>
        <authorList>
            <person name="Schnaars V."/>
            <person name="Wohlbrand L."/>
            <person name="Scheve S."/>
            <person name="Hinrichs C."/>
            <person name="Reinhardt R."/>
            <person name="Rabus R."/>
        </authorList>
    </citation>
    <scope>NUCLEOTIDE SEQUENCE</scope>
    <source>
        <strain evidence="2">5ac10</strain>
    </source>
</reference>
<protein>
    <submittedName>
        <fullName evidence="2">CULT domain-containing protein</fullName>
    </submittedName>
</protein>
<gene>
    <name evidence="2" type="ORF">dnl_20210</name>
</gene>